<evidence type="ECO:0008006" key="6">
    <source>
        <dbReference type="Google" id="ProtNLM"/>
    </source>
</evidence>
<dbReference type="PIRSF" id="PIRSF029755">
    <property type="entry name" value="UCP029755"/>
    <property type="match status" value="1"/>
</dbReference>
<accession>A0AA48L595</accession>
<feature type="region of interest" description="Disordered" evidence="3">
    <location>
        <begin position="1"/>
        <end position="23"/>
    </location>
</feature>
<dbReference type="KEGG" id="ccac:CcaHIS019_0410590"/>
<gene>
    <name evidence="4" type="ORF">CcaverHIS019_0410590</name>
</gene>
<evidence type="ECO:0000256" key="1">
    <source>
        <dbReference type="ARBA" id="ARBA00007896"/>
    </source>
</evidence>
<dbReference type="GeneID" id="85496109"/>
<evidence type="ECO:0000256" key="3">
    <source>
        <dbReference type="SAM" id="MobiDB-lite"/>
    </source>
</evidence>
<protein>
    <recommendedName>
        <fullName evidence="6">Hydro-lyase</fullName>
    </recommendedName>
</protein>
<proteinExistence type="inferred from homology"/>
<reference evidence="4" key="1">
    <citation type="journal article" date="2023" name="BMC Genomics">
        <title>Chromosome-level genome assemblies of Cutaneotrichosporon spp. (Trichosporonales, Basidiomycota) reveal imbalanced evolution between nucleotide sequences and chromosome synteny.</title>
        <authorList>
            <person name="Kobayashi Y."/>
            <person name="Kayamori A."/>
            <person name="Aoki K."/>
            <person name="Shiwa Y."/>
            <person name="Matsutani M."/>
            <person name="Fujita N."/>
            <person name="Sugita T."/>
            <person name="Iwasaki W."/>
            <person name="Tanaka N."/>
            <person name="Takashima M."/>
        </authorList>
    </citation>
    <scope>NUCLEOTIDE SEQUENCE</scope>
    <source>
        <strain evidence="4">HIS019</strain>
    </source>
</reference>
<dbReference type="Pfam" id="PF07286">
    <property type="entry name" value="D-Glu_cyclase"/>
    <property type="match status" value="1"/>
</dbReference>
<dbReference type="PANTHER" id="PTHR32022">
    <property type="entry name" value="D-GLUTAMATE CYCLASE, MITOCHONDRIAL"/>
    <property type="match status" value="1"/>
</dbReference>
<dbReference type="InterPro" id="IPR009906">
    <property type="entry name" value="D-Glu_cyclase"/>
</dbReference>
<dbReference type="RefSeq" id="XP_060457504.1">
    <property type="nucleotide sequence ID" value="XM_060600962.1"/>
</dbReference>
<comment type="similarity">
    <text evidence="1">Belongs to the D-glutamate cyclase family.</text>
</comment>
<name>A0AA48L595_9TREE</name>
<keyword evidence="5" id="KW-1185">Reference proteome</keyword>
<evidence type="ECO:0000256" key="2">
    <source>
        <dbReference type="ARBA" id="ARBA00023239"/>
    </source>
</evidence>
<dbReference type="InterPro" id="IPR038021">
    <property type="entry name" value="Putative_hydro-lyase"/>
</dbReference>
<dbReference type="AlphaFoldDB" id="A0AA48L595"/>
<evidence type="ECO:0000313" key="5">
    <source>
        <dbReference type="Proteomes" id="UP001233271"/>
    </source>
</evidence>
<dbReference type="SUPFAM" id="SSF160920">
    <property type="entry name" value="PSTPO5379-like"/>
    <property type="match status" value="1"/>
</dbReference>
<organism evidence="4 5">
    <name type="scientific">Cutaneotrichosporon cavernicola</name>
    <dbReference type="NCBI Taxonomy" id="279322"/>
    <lineage>
        <taxon>Eukaryota</taxon>
        <taxon>Fungi</taxon>
        <taxon>Dikarya</taxon>
        <taxon>Basidiomycota</taxon>
        <taxon>Agaricomycotina</taxon>
        <taxon>Tremellomycetes</taxon>
        <taxon>Trichosporonales</taxon>
        <taxon>Trichosporonaceae</taxon>
        <taxon>Cutaneotrichosporon</taxon>
    </lineage>
</organism>
<keyword evidence="2" id="KW-0456">Lyase</keyword>
<dbReference type="GO" id="GO:0006536">
    <property type="term" value="P:glutamate metabolic process"/>
    <property type="evidence" value="ECO:0007669"/>
    <property type="project" value="TreeGrafter"/>
</dbReference>
<dbReference type="Gene3D" id="3.40.1640.10">
    <property type="entry name" value="PSTPO5379-like"/>
    <property type="match status" value="1"/>
</dbReference>
<dbReference type="EMBL" id="AP028215">
    <property type="protein sequence ID" value="BEI92239.1"/>
    <property type="molecule type" value="Genomic_DNA"/>
</dbReference>
<dbReference type="InterPro" id="IPR016938">
    <property type="entry name" value="UPF0317"/>
</dbReference>
<dbReference type="Gene3D" id="3.30.2040.10">
    <property type="entry name" value="PSTPO5379-like domain"/>
    <property type="match status" value="1"/>
</dbReference>
<dbReference type="FunFam" id="3.30.2040.10:FF:000001">
    <property type="entry name" value="D-glutamate cyclase, mitochondrial"/>
    <property type="match status" value="1"/>
</dbReference>
<dbReference type="Proteomes" id="UP001233271">
    <property type="component" value="Chromosome 4"/>
</dbReference>
<dbReference type="PANTHER" id="PTHR32022:SF10">
    <property type="entry name" value="D-GLUTAMATE CYCLASE, MITOCHONDRIAL"/>
    <property type="match status" value="1"/>
</dbReference>
<sequence length="268" mass="29434">MTYSLSPSPAEVREHARSGKLRGHTSGMCPGHVQANVLILPAQYAADFRRLCVRNPVSCPLLAESVPGNKGFPDGVADGGDITTDVPGYKVYRDGKVVEEEVADVRAYWQEDSVAFLIGCSFTFEDALEDSGLRVRHIEERRNVPMYATRIPLMPSGVFSGNTVVSMRPYSAENVERVRAVTRPYVRTHGEPIAWGWDALDKLGIADINRPEYGDAPVIRDGEVPVFWACGVTPQLVVLNSNIEGVVIGHAPGKMLCLDWRVEDILAE</sequence>
<evidence type="ECO:0000313" key="4">
    <source>
        <dbReference type="EMBL" id="BEI92239.1"/>
    </source>
</evidence>
<dbReference type="GO" id="GO:0047820">
    <property type="term" value="F:D-glutamate cyclase activity"/>
    <property type="evidence" value="ECO:0007669"/>
    <property type="project" value="TreeGrafter"/>
</dbReference>